<reference evidence="2" key="1">
    <citation type="submission" date="2016-10" db="EMBL/GenBank/DDBJ databases">
        <title>Sequence of Gallionella enrichment culture.</title>
        <authorList>
            <person name="Poehlein A."/>
            <person name="Muehling M."/>
            <person name="Daniel R."/>
        </authorList>
    </citation>
    <scope>NUCLEOTIDE SEQUENCE</scope>
</reference>
<accession>A0A1J5PF93</accession>
<evidence type="ECO:0000313" key="2">
    <source>
        <dbReference type="EMBL" id="OIQ69448.1"/>
    </source>
</evidence>
<evidence type="ECO:0000256" key="1">
    <source>
        <dbReference type="SAM" id="Phobius"/>
    </source>
</evidence>
<keyword evidence="1" id="KW-0812">Transmembrane</keyword>
<name>A0A1J5PF93_9ZZZZ</name>
<organism evidence="2">
    <name type="scientific">mine drainage metagenome</name>
    <dbReference type="NCBI Taxonomy" id="410659"/>
    <lineage>
        <taxon>unclassified sequences</taxon>
        <taxon>metagenomes</taxon>
        <taxon>ecological metagenomes</taxon>
    </lineage>
</organism>
<sequence length="132" mass="14350">MSESLPKALRGASMQHLWHRGAVFCLLALILLGALWELWLAPLRPGGSLLVVKVVPLLPAVPGVLRGRAFTFRWLSLLLWFYAAEGIERALTDAGAMSRGLGWIELLLSLGLFVCVAGYLRSGVQGRGDGLR</sequence>
<keyword evidence="1" id="KW-0472">Membrane</keyword>
<dbReference type="EMBL" id="MLJW01004724">
    <property type="protein sequence ID" value="OIQ69448.1"/>
    <property type="molecule type" value="Genomic_DNA"/>
</dbReference>
<dbReference type="AlphaFoldDB" id="A0A1J5PF93"/>
<proteinExistence type="predicted"/>
<gene>
    <name evidence="2" type="ORF">GALL_489530</name>
</gene>
<feature type="transmembrane region" description="Helical" evidence="1">
    <location>
        <begin position="21"/>
        <end position="41"/>
    </location>
</feature>
<dbReference type="InterPro" id="IPR018643">
    <property type="entry name" value="DUF2069_membrane"/>
</dbReference>
<comment type="caution">
    <text evidence="2">The sequence shown here is derived from an EMBL/GenBank/DDBJ whole genome shotgun (WGS) entry which is preliminary data.</text>
</comment>
<keyword evidence="1" id="KW-1133">Transmembrane helix</keyword>
<dbReference type="Pfam" id="PF09842">
    <property type="entry name" value="DUF2069"/>
    <property type="match status" value="1"/>
</dbReference>
<feature type="transmembrane region" description="Helical" evidence="1">
    <location>
        <begin position="103"/>
        <end position="122"/>
    </location>
</feature>
<protein>
    <submittedName>
        <fullName evidence="2">Uncharacterized protein</fullName>
    </submittedName>
</protein>